<dbReference type="RefSeq" id="WP_085486602.1">
    <property type="nucleotide sequence ID" value="NZ_FXAT01000007.1"/>
</dbReference>
<dbReference type="GO" id="GO:0005829">
    <property type="term" value="C:cytosol"/>
    <property type="evidence" value="ECO:0007669"/>
    <property type="project" value="TreeGrafter"/>
</dbReference>
<dbReference type="GO" id="GO:0003677">
    <property type="term" value="F:DNA binding"/>
    <property type="evidence" value="ECO:0007669"/>
    <property type="project" value="UniProtKB-KW"/>
</dbReference>
<dbReference type="InterPro" id="IPR036388">
    <property type="entry name" value="WH-like_DNA-bd_sf"/>
</dbReference>
<comment type="similarity">
    <text evidence="1">Belongs to the LysR transcriptional regulatory family.</text>
</comment>
<sequence length="302" mass="32618">MKSQHLNFFLAMAEHGSIRGAARALGLTQPAVTKTVRTLEKEIGLPLIQRSISGVVLTEHGQALLKHAQRIDNEMRRANEAMAARKDGHGGVVRAAVSASAAITLIPAALEEFTKRLPRARLSLIESSVKSALNGLFDGSLDLAVLQLGPGDFPPHIQTVPLFDVEQRIVVRKGHAHQHATSFGELIDCKWVVPQHPDWRGVFTSPSFWPESLLLPATLVECTSLTIAQSLVRDSNFVSIFPEPSVRVAGLAANIIPVNVIEPLPTLRMSIIYNAETTATDASDVFMTCVKAAASPAHILVT</sequence>
<dbReference type="Pfam" id="PF03466">
    <property type="entry name" value="LysR_substrate"/>
    <property type="match status" value="1"/>
</dbReference>
<dbReference type="InterPro" id="IPR036390">
    <property type="entry name" value="WH_DNA-bd_sf"/>
</dbReference>
<dbReference type="GO" id="GO:0003700">
    <property type="term" value="F:DNA-binding transcription factor activity"/>
    <property type="evidence" value="ECO:0007669"/>
    <property type="project" value="InterPro"/>
</dbReference>
<keyword evidence="3" id="KW-0238">DNA-binding</keyword>
<dbReference type="Gene3D" id="3.40.190.10">
    <property type="entry name" value="Periplasmic binding protein-like II"/>
    <property type="match status" value="2"/>
</dbReference>
<keyword evidence="4" id="KW-0804">Transcription</keyword>
<organism evidence="6 7">
    <name type="scientific">Paraburkholderia susongensis</name>
    <dbReference type="NCBI Taxonomy" id="1515439"/>
    <lineage>
        <taxon>Bacteria</taxon>
        <taxon>Pseudomonadati</taxon>
        <taxon>Pseudomonadota</taxon>
        <taxon>Betaproteobacteria</taxon>
        <taxon>Burkholderiales</taxon>
        <taxon>Burkholderiaceae</taxon>
        <taxon>Paraburkholderia</taxon>
    </lineage>
</organism>
<dbReference type="PANTHER" id="PTHR30419:SF30">
    <property type="entry name" value="LYSR FAMILY TRANSCRIPTIONAL REGULATOR"/>
    <property type="match status" value="1"/>
</dbReference>
<dbReference type="InterPro" id="IPR005119">
    <property type="entry name" value="LysR_subst-bd"/>
</dbReference>
<dbReference type="OrthoDB" id="8629427at2"/>
<dbReference type="InterPro" id="IPR050950">
    <property type="entry name" value="HTH-type_LysR_regulators"/>
</dbReference>
<evidence type="ECO:0000259" key="5">
    <source>
        <dbReference type="PROSITE" id="PS50931"/>
    </source>
</evidence>
<dbReference type="InterPro" id="IPR000847">
    <property type="entry name" value="LysR_HTH_N"/>
</dbReference>
<dbReference type="Gene3D" id="1.10.10.10">
    <property type="entry name" value="Winged helix-like DNA-binding domain superfamily/Winged helix DNA-binding domain"/>
    <property type="match status" value="1"/>
</dbReference>
<reference evidence="7" key="1">
    <citation type="submission" date="2017-04" db="EMBL/GenBank/DDBJ databases">
        <authorList>
            <person name="Varghese N."/>
            <person name="Submissions S."/>
        </authorList>
    </citation>
    <scope>NUCLEOTIDE SEQUENCE [LARGE SCALE GENOMIC DNA]</scope>
    <source>
        <strain evidence="7">LMG 29540</strain>
    </source>
</reference>
<dbReference type="SUPFAM" id="SSF53850">
    <property type="entry name" value="Periplasmic binding protein-like II"/>
    <property type="match status" value="1"/>
</dbReference>
<dbReference type="STRING" id="1515439.SAMN06265784_10734"/>
<evidence type="ECO:0000256" key="3">
    <source>
        <dbReference type="ARBA" id="ARBA00023125"/>
    </source>
</evidence>
<gene>
    <name evidence="6" type="ORF">SAMN06265784_10734</name>
</gene>
<proteinExistence type="inferred from homology"/>
<evidence type="ECO:0000256" key="2">
    <source>
        <dbReference type="ARBA" id="ARBA00023015"/>
    </source>
</evidence>
<evidence type="ECO:0000256" key="4">
    <source>
        <dbReference type="ARBA" id="ARBA00023163"/>
    </source>
</evidence>
<dbReference type="Pfam" id="PF00126">
    <property type="entry name" value="HTH_1"/>
    <property type="match status" value="1"/>
</dbReference>
<dbReference type="PROSITE" id="PS50931">
    <property type="entry name" value="HTH_LYSR"/>
    <property type="match status" value="1"/>
</dbReference>
<accession>A0A1X7LLY9</accession>
<evidence type="ECO:0000313" key="7">
    <source>
        <dbReference type="Proteomes" id="UP000193228"/>
    </source>
</evidence>
<protein>
    <submittedName>
        <fullName evidence="6">ModE molybdate transport repressor domain-containing protein</fullName>
    </submittedName>
</protein>
<feature type="domain" description="HTH lysR-type" evidence="5">
    <location>
        <begin position="1"/>
        <end position="58"/>
    </location>
</feature>
<dbReference type="PANTHER" id="PTHR30419">
    <property type="entry name" value="HTH-TYPE TRANSCRIPTIONAL REGULATOR YBHD"/>
    <property type="match status" value="1"/>
</dbReference>
<evidence type="ECO:0000256" key="1">
    <source>
        <dbReference type="ARBA" id="ARBA00009437"/>
    </source>
</evidence>
<dbReference type="Proteomes" id="UP000193228">
    <property type="component" value="Unassembled WGS sequence"/>
</dbReference>
<evidence type="ECO:0000313" key="6">
    <source>
        <dbReference type="EMBL" id="SMG54908.1"/>
    </source>
</evidence>
<name>A0A1X7LLY9_9BURK</name>
<dbReference type="AlphaFoldDB" id="A0A1X7LLY9"/>
<dbReference type="SUPFAM" id="SSF46785">
    <property type="entry name" value="Winged helix' DNA-binding domain"/>
    <property type="match status" value="1"/>
</dbReference>
<keyword evidence="7" id="KW-1185">Reference proteome</keyword>
<dbReference type="EMBL" id="FXAT01000007">
    <property type="protein sequence ID" value="SMG54908.1"/>
    <property type="molecule type" value="Genomic_DNA"/>
</dbReference>
<keyword evidence="2" id="KW-0805">Transcription regulation</keyword>
<dbReference type="PRINTS" id="PR00039">
    <property type="entry name" value="HTHLYSR"/>
</dbReference>
<dbReference type="FunFam" id="1.10.10.10:FF:000001">
    <property type="entry name" value="LysR family transcriptional regulator"/>
    <property type="match status" value="1"/>
</dbReference>